<feature type="region of interest" description="Disordered" evidence="1">
    <location>
        <begin position="1"/>
        <end position="205"/>
    </location>
</feature>
<evidence type="ECO:0000313" key="3">
    <source>
        <dbReference type="EMBL" id="KFH42429.1"/>
    </source>
</evidence>
<organism evidence="3 4">
    <name type="scientific">Hapsidospora chrysogenum (strain ATCC 11550 / CBS 779.69 / DSM 880 / IAM 14645 / JCM 23072 / IMI 49137)</name>
    <name type="common">Acremonium chrysogenum</name>
    <dbReference type="NCBI Taxonomy" id="857340"/>
    <lineage>
        <taxon>Eukaryota</taxon>
        <taxon>Fungi</taxon>
        <taxon>Dikarya</taxon>
        <taxon>Ascomycota</taxon>
        <taxon>Pezizomycotina</taxon>
        <taxon>Sordariomycetes</taxon>
        <taxon>Hypocreomycetidae</taxon>
        <taxon>Hypocreales</taxon>
        <taxon>Bionectriaceae</taxon>
        <taxon>Hapsidospora</taxon>
    </lineage>
</organism>
<keyword evidence="4" id="KW-1185">Reference proteome</keyword>
<dbReference type="Proteomes" id="UP000029964">
    <property type="component" value="Unassembled WGS sequence"/>
</dbReference>
<gene>
    <name evidence="3" type="ORF">ACRE_068350</name>
</gene>
<dbReference type="EMBL" id="JPKY01000094">
    <property type="protein sequence ID" value="KFH42429.1"/>
    <property type="molecule type" value="Genomic_DNA"/>
</dbReference>
<feature type="compositionally biased region" description="Low complexity" evidence="1">
    <location>
        <begin position="331"/>
        <end position="341"/>
    </location>
</feature>
<comment type="caution">
    <text evidence="3">The sequence shown here is derived from an EMBL/GenBank/DDBJ whole genome shotgun (WGS) entry which is preliminary data.</text>
</comment>
<dbReference type="PROSITE" id="PS50108">
    <property type="entry name" value="CRIB"/>
    <property type="match status" value="1"/>
</dbReference>
<feature type="compositionally biased region" description="Low complexity" evidence="1">
    <location>
        <begin position="163"/>
        <end position="177"/>
    </location>
</feature>
<sequence length="864" mass="94404">MNMLPAVVMPPPGAQPSQAWGRRKRTDSRAVLKESLSIPSLPRGDSDNANHVDHHATPDIDYMEPAMERPPSPQRLRQLSKQMKRASYLNRPRPQRNESSSPSPRRAMDRSPWEQAFDSLSLSRQPSNRSTTSSDPPRERAERESVHALGKNLFQRNNKSKRASSSYSSSNSSMYSAETPGETTSRDSLLPSLFNRRKPSRDDTAQKRLQISGPFNFQHVAHTQRENLPDIQRGNRMNLASEFSTVRIPGPATAPGVLKIPAHDLHHFPNDSIDSVDMVHEINNVPLSAPPSRPALHTYHTAPSVGSHYGLRAAKSQELLRSSPVTSPRSQSPTQTGNPGPTSSPPVPPRMSSRQSLMPDGFSAFASTPLERPRTSGGFRQPQPFDPSESLAQAPPPATSAGFMPPADFEAFGVDERRFSHAVTTPDETAWPLSANASPSYFDNALPDVPEEEEQIGALGRSRLSLTSNNSSLRGSQSVPALRAFSQAQRPSSGASDTLGPFNAAAARRATRSCDEEAEATSPLDDNWEDDIDYCYEHEADANFDYQWERPSMDGHRNQTPLPIQLAVADDELAEANPALAAGNYADAPAQYSPRKQVYGSGGESVTPVGHLGVTSNFSLPRGEKGSRVSQLKGIRPVSYASSFRESHGFNLSPSLLIPGDFHQQMLADKYEYQDDEILAGPFQDEMRPGTETKSPLLMQHRSSTSTTATNSSTHTDTTGERHVSANSTFTAMTRLTISSSSTSLNKAAGVVPESIEPMPPTQLIDNTQDHDGPEKVATSPANRDTVPELTPFPVMNFAKKPYHRSHASESVVRDEITPLKSQDPAKLRRPRARTSSLSAQVAPPVGQYALFPRSHVKGNGNRI</sequence>
<dbReference type="OrthoDB" id="5237293at2759"/>
<feature type="region of interest" description="Disordered" evidence="1">
    <location>
        <begin position="510"/>
        <end position="529"/>
    </location>
</feature>
<reference evidence="4" key="1">
    <citation type="journal article" date="2014" name="Genome Announc.">
        <title>Genome sequence and annotation of Acremonium chrysogenum, producer of the beta-lactam antibiotic cephalosporin C.</title>
        <authorList>
            <person name="Terfehr D."/>
            <person name="Dahlmann T.A."/>
            <person name="Specht T."/>
            <person name="Zadra I."/>
            <person name="Kuernsteiner H."/>
            <person name="Kueck U."/>
        </authorList>
    </citation>
    <scope>NUCLEOTIDE SEQUENCE [LARGE SCALE GENOMIC DNA]</scope>
    <source>
        <strain evidence="4">ATCC 11550 / CBS 779.69 / DSM 880 / IAM 14645 / JCM 23072 / IMI 49137</strain>
    </source>
</reference>
<feature type="compositionally biased region" description="Polar residues" evidence="1">
    <location>
        <begin position="118"/>
        <end position="135"/>
    </location>
</feature>
<dbReference type="STRING" id="857340.A0A086SZ97"/>
<dbReference type="AlphaFoldDB" id="A0A086SZ97"/>
<evidence type="ECO:0000313" key="4">
    <source>
        <dbReference type="Proteomes" id="UP000029964"/>
    </source>
</evidence>
<accession>A0A086SZ97</accession>
<feature type="region of interest" description="Disordered" evidence="1">
    <location>
        <begin position="320"/>
        <end position="407"/>
    </location>
</feature>
<evidence type="ECO:0000259" key="2">
    <source>
        <dbReference type="PROSITE" id="PS50108"/>
    </source>
</evidence>
<feature type="compositionally biased region" description="Polar residues" evidence="1">
    <location>
        <begin position="320"/>
        <end position="330"/>
    </location>
</feature>
<feature type="compositionally biased region" description="Low complexity" evidence="1">
    <location>
        <begin position="703"/>
        <end position="717"/>
    </location>
</feature>
<dbReference type="HOGENOM" id="CLU_328775_0_0_1"/>
<feature type="region of interest" description="Disordered" evidence="1">
    <location>
        <begin position="807"/>
        <end position="841"/>
    </location>
</feature>
<feature type="domain" description="CRIB" evidence="2">
    <location>
        <begin position="211"/>
        <end position="224"/>
    </location>
</feature>
<proteinExistence type="predicted"/>
<feature type="compositionally biased region" description="Basic and acidic residues" evidence="1">
    <location>
        <begin position="136"/>
        <end position="146"/>
    </location>
</feature>
<name>A0A086SZ97_HAPC1</name>
<dbReference type="InterPro" id="IPR000095">
    <property type="entry name" value="CRIB_dom"/>
</dbReference>
<protein>
    <recommendedName>
        <fullName evidence="2">CRIB domain-containing protein</fullName>
    </recommendedName>
</protein>
<feature type="region of interest" description="Disordered" evidence="1">
    <location>
        <begin position="683"/>
        <end position="726"/>
    </location>
</feature>
<evidence type="ECO:0000256" key="1">
    <source>
        <dbReference type="SAM" id="MobiDB-lite"/>
    </source>
</evidence>
<feature type="compositionally biased region" description="Basic and acidic residues" evidence="1">
    <location>
        <begin position="44"/>
        <end position="58"/>
    </location>
</feature>